<dbReference type="SUPFAM" id="SSF54001">
    <property type="entry name" value="Cysteine proteinases"/>
    <property type="match status" value="1"/>
</dbReference>
<evidence type="ECO:0000256" key="2">
    <source>
        <dbReference type="SAM" id="SignalP"/>
    </source>
</evidence>
<dbReference type="AlphaFoldDB" id="A0A084XZP6"/>
<dbReference type="PANTHER" id="PTHR38339:SF1">
    <property type="entry name" value="TRANSGLUTAMINASE-LIKE DOMAIN-CONTAINING PROTEIN"/>
    <property type="match status" value="1"/>
</dbReference>
<gene>
    <name evidence="4" type="ORF">CAPSK01_002529</name>
</gene>
<name>A0A084XZP6_9PROT</name>
<dbReference type="PANTHER" id="PTHR38339">
    <property type="entry name" value="TRANSGLUTAMINASE DOMAIN PROTEIN"/>
    <property type="match status" value="1"/>
</dbReference>
<organism evidence="4 5">
    <name type="scientific">Candidatus Accumulibacter vicinus</name>
    <dbReference type="NCBI Taxonomy" id="2954382"/>
    <lineage>
        <taxon>Bacteria</taxon>
        <taxon>Pseudomonadati</taxon>
        <taxon>Pseudomonadota</taxon>
        <taxon>Betaproteobacteria</taxon>
        <taxon>Candidatus Accumulibacter</taxon>
    </lineage>
</organism>
<dbReference type="InterPro" id="IPR038765">
    <property type="entry name" value="Papain-like_cys_pep_sf"/>
</dbReference>
<keyword evidence="2" id="KW-0732">Signal</keyword>
<feature type="domain" description="Transglutaminase-like" evidence="3">
    <location>
        <begin position="291"/>
        <end position="364"/>
    </location>
</feature>
<comment type="caution">
    <text evidence="4">The sequence shown here is derived from an EMBL/GenBank/DDBJ whole genome shotgun (WGS) entry which is preliminary data.</text>
</comment>
<dbReference type="STRING" id="1457154.CAPSK01_002529"/>
<feature type="compositionally biased region" description="Low complexity" evidence="1">
    <location>
        <begin position="98"/>
        <end position="109"/>
    </location>
</feature>
<dbReference type="Proteomes" id="UP000019812">
    <property type="component" value="Unassembled WGS sequence"/>
</dbReference>
<evidence type="ECO:0000259" key="3">
    <source>
        <dbReference type="SMART" id="SM00460"/>
    </source>
</evidence>
<proteinExistence type="predicted"/>
<evidence type="ECO:0000256" key="1">
    <source>
        <dbReference type="SAM" id="MobiDB-lite"/>
    </source>
</evidence>
<reference evidence="4 5" key="1">
    <citation type="submission" date="2014-07" db="EMBL/GenBank/DDBJ databases">
        <title>Expanding our view of genomic diversity in Candidatus Accumulibacter clades.</title>
        <authorList>
            <person name="Skennerton C.T."/>
            <person name="Barr J.J."/>
            <person name="Slater F.R."/>
            <person name="Bond P.L."/>
            <person name="Tyson G.W."/>
        </authorList>
    </citation>
    <scope>NUCLEOTIDE SEQUENCE [LARGE SCALE GENOMIC DNA]</scope>
    <source>
        <strain evidence="5">SK-01</strain>
    </source>
</reference>
<dbReference type="SMART" id="SM00460">
    <property type="entry name" value="TGc"/>
    <property type="match status" value="1"/>
</dbReference>
<dbReference type="InterPro" id="IPR006311">
    <property type="entry name" value="TAT_signal"/>
</dbReference>
<dbReference type="EMBL" id="JDSS02000024">
    <property type="protein sequence ID" value="KFB67940.1"/>
    <property type="molecule type" value="Genomic_DNA"/>
</dbReference>
<evidence type="ECO:0000313" key="5">
    <source>
        <dbReference type="Proteomes" id="UP000019812"/>
    </source>
</evidence>
<feature type="region of interest" description="Disordered" evidence="1">
    <location>
        <begin position="44"/>
        <end position="110"/>
    </location>
</feature>
<dbReference type="InterPro" id="IPR002931">
    <property type="entry name" value="Transglutaminase-like"/>
</dbReference>
<dbReference type="Pfam" id="PF01841">
    <property type="entry name" value="Transglut_core"/>
    <property type="match status" value="1"/>
</dbReference>
<feature type="compositionally biased region" description="Low complexity" evidence="1">
    <location>
        <begin position="47"/>
        <end position="65"/>
    </location>
</feature>
<accession>A0A084XZP6</accession>
<feature type="chain" id="PRO_5001785388" evidence="2">
    <location>
        <begin position="40"/>
        <end position="450"/>
    </location>
</feature>
<sequence>MLPAPSVRILCLLESRLKRRNFLAASALLSLLAPSSVLAANKKKAAAQDAAKPAAKSTAKPAGKTGSRDTTRTSGSRDSTRARHSYRRPVVEKPSTPPALASSPAPTAAVEQRNAISLPDEPQPNWRTYEITSQITLNQVKGKLRLWLPLAQYKDTSWQRSLGHFWRGNFDSAGIYRDPVADMEVFYADWKESSPTPQLQINSQVAKLDRHFDITRRGSAAERSEVLRRCLQSSNLVPIDGLVRRTAERAIGRIKDPVAQGKAIYDWVVENTSFDPAQSGIGRGDVEAMLDSGQLSGKSADIALLFVGLCRSIGIPARPVFGLRVDSSRLFAGLGATGNLRTVQHCRAEFYTPGYGWIPVDPGDVRKAIHDEHLGNGDAKLVVLRKLLFGFWEMNWIAYNAAQDVSLRGASGGGPLPFLVLPQAEAAGVRFDSTDVQRFVYTVNASRVEG</sequence>
<protein>
    <submittedName>
        <fullName evidence="4">Transglutaminase-like superfamily protein</fullName>
    </submittedName>
</protein>
<dbReference type="Gene3D" id="3.10.620.30">
    <property type="match status" value="1"/>
</dbReference>
<feature type="signal peptide" evidence="2">
    <location>
        <begin position="1"/>
        <end position="39"/>
    </location>
</feature>
<evidence type="ECO:0000313" key="4">
    <source>
        <dbReference type="EMBL" id="KFB67940.1"/>
    </source>
</evidence>
<dbReference type="PROSITE" id="PS51318">
    <property type="entry name" value="TAT"/>
    <property type="match status" value="1"/>
</dbReference>